<dbReference type="GO" id="GO:0070566">
    <property type="term" value="F:adenylyltransferase activity"/>
    <property type="evidence" value="ECO:0007669"/>
    <property type="project" value="TreeGrafter"/>
</dbReference>
<keyword evidence="2 7" id="KW-0436">Ligase</keyword>
<organism evidence="7 8">
    <name type="scientific">Mycobacterium attenuatum</name>
    <dbReference type="NCBI Taxonomy" id="2341086"/>
    <lineage>
        <taxon>Bacteria</taxon>
        <taxon>Bacillati</taxon>
        <taxon>Actinomycetota</taxon>
        <taxon>Actinomycetes</taxon>
        <taxon>Mycobacteriales</taxon>
        <taxon>Mycobacteriaceae</taxon>
        <taxon>Mycobacterium</taxon>
    </lineage>
</organism>
<keyword evidence="4" id="KW-0443">Lipid metabolism</keyword>
<dbReference type="GO" id="GO:0005886">
    <property type="term" value="C:plasma membrane"/>
    <property type="evidence" value="ECO:0007669"/>
    <property type="project" value="TreeGrafter"/>
</dbReference>
<evidence type="ECO:0000259" key="6">
    <source>
        <dbReference type="Pfam" id="PF23024"/>
    </source>
</evidence>
<evidence type="ECO:0000256" key="1">
    <source>
        <dbReference type="ARBA" id="ARBA00006432"/>
    </source>
</evidence>
<evidence type="ECO:0000313" key="8">
    <source>
        <dbReference type="Proteomes" id="UP000273307"/>
    </source>
</evidence>
<dbReference type="InterPro" id="IPR045851">
    <property type="entry name" value="AMP-bd_C_sf"/>
</dbReference>
<comment type="similarity">
    <text evidence="1">Belongs to the ATP-dependent AMP-binding enzyme family.</text>
</comment>
<dbReference type="PANTHER" id="PTHR22754">
    <property type="entry name" value="DISCO-INTERACTING PROTEIN 2 DIP2 -RELATED"/>
    <property type="match status" value="1"/>
</dbReference>
<dbReference type="EC" id="6.2.1.-" evidence="7"/>
<dbReference type="Pfam" id="PF00501">
    <property type="entry name" value="AMP-binding"/>
    <property type="match status" value="1"/>
</dbReference>
<sequence length="589" mass="64145">MTIISVLRERAIATPDNDAFVFVDYDARGAARMAKLTWRQLHSRTTGLAAYLTGLNKRAEQRRSAAISAPPGLDYVVGFLASLCAGWTPVPLPEPQGTVQDKRTGLALLDCAAEIVLTTSEAEQAVRSTLAAYGRSRVEPILAVDALADLYPLTNDDVDIHDCRPPGSSSYLQYTFGSTAAPRGVVLTLNNVERNLEHVLRDYFPEKNGRTALPGSVVSWLPLYHDMGLVLGIFFPLLTGCPCTLISPDSFIRRPARWIRLLASHKAPFSAAPNFAFDLAAARISDADMVGRDLAGVHTIISGAERVQPTTLRNFLNRFRPYGLRPEAVRPSYGLAEAAVFVATTKAGTPPQCVDFDAQSLTRGHAALSNAETERSTRLLRYHNSGDEPLLRIVDPDSRTELGPGEVGEIWVRGRNISRGYHNADETANREQFRAVLRQAHADTPNAPWLRTGDMGFMLEDSLFIVGRIKDLVIQNGANHYPDDIESTVKDFTGGRVAAFSLLDDAGERLVVVAELKVAAAADQSAELDVSTMKKSVMAAVSRSHGLRIADLLLVGPGTIPKTTSGKISRTPCMKLYTADRFERIKASP</sequence>
<gene>
    <name evidence="7" type="ORF">LAUMK136_00538</name>
</gene>
<dbReference type="InterPro" id="IPR025110">
    <property type="entry name" value="AMP-bd_C"/>
</dbReference>
<evidence type="ECO:0000256" key="3">
    <source>
        <dbReference type="ARBA" id="ARBA00022832"/>
    </source>
</evidence>
<evidence type="ECO:0000313" key="7">
    <source>
        <dbReference type="EMBL" id="VBA33923.1"/>
    </source>
</evidence>
<evidence type="ECO:0000259" key="5">
    <source>
        <dbReference type="Pfam" id="PF00501"/>
    </source>
</evidence>
<dbReference type="AlphaFoldDB" id="A0A498PM95"/>
<accession>A0A498PM95</accession>
<dbReference type="Proteomes" id="UP000273307">
    <property type="component" value="Unassembled WGS sequence"/>
</dbReference>
<dbReference type="FunFam" id="3.30.300.30:FF:000016">
    <property type="entry name" value="Fatty-acid-CoA ligase FadD26"/>
    <property type="match status" value="1"/>
</dbReference>
<dbReference type="GO" id="GO:0071766">
    <property type="term" value="P:Actinobacterium-type cell wall biogenesis"/>
    <property type="evidence" value="ECO:0007669"/>
    <property type="project" value="UniProtKB-ARBA"/>
</dbReference>
<dbReference type="InterPro" id="IPR040097">
    <property type="entry name" value="FAAL/FAAC"/>
</dbReference>
<dbReference type="GO" id="GO:0006633">
    <property type="term" value="P:fatty acid biosynthetic process"/>
    <property type="evidence" value="ECO:0007669"/>
    <property type="project" value="TreeGrafter"/>
</dbReference>
<dbReference type="GO" id="GO:0016874">
    <property type="term" value="F:ligase activity"/>
    <property type="evidence" value="ECO:0007669"/>
    <property type="project" value="UniProtKB-KW"/>
</dbReference>
<dbReference type="CDD" id="cd05931">
    <property type="entry name" value="FAAL"/>
    <property type="match status" value="1"/>
</dbReference>
<keyword evidence="3" id="KW-0276">Fatty acid metabolism</keyword>
<dbReference type="EMBL" id="UPHP01000012">
    <property type="protein sequence ID" value="VBA33923.1"/>
    <property type="molecule type" value="Genomic_DNA"/>
</dbReference>
<reference evidence="7 8" key="1">
    <citation type="submission" date="2018-09" db="EMBL/GenBank/DDBJ databases">
        <authorList>
            <person name="Tagini F."/>
        </authorList>
    </citation>
    <scope>NUCLEOTIDE SEQUENCE [LARGE SCALE GENOMIC DNA]</scope>
    <source>
        <strain evidence="7 8">MK136</strain>
    </source>
</reference>
<proteinExistence type="inferred from homology"/>
<dbReference type="Pfam" id="PF23024">
    <property type="entry name" value="AMP-dom_DIP2-like"/>
    <property type="match status" value="1"/>
</dbReference>
<dbReference type="SUPFAM" id="SSF56801">
    <property type="entry name" value="Acetyl-CoA synthetase-like"/>
    <property type="match status" value="1"/>
</dbReference>
<evidence type="ECO:0000256" key="4">
    <source>
        <dbReference type="ARBA" id="ARBA00023098"/>
    </source>
</evidence>
<dbReference type="InterPro" id="IPR042099">
    <property type="entry name" value="ANL_N_sf"/>
</dbReference>
<protein>
    <submittedName>
        <fullName evidence="7">Long-chain-fatty-acid--AMP ligase FadD30</fullName>
        <ecNumber evidence="7">6.2.1.-</ecNumber>
    </submittedName>
</protein>
<dbReference type="RefSeq" id="WP_122524954.1">
    <property type="nucleotide sequence ID" value="NZ_UPHP01000012.1"/>
</dbReference>
<dbReference type="PANTHER" id="PTHR22754:SF32">
    <property type="entry name" value="DISCO-INTERACTING PROTEIN 2"/>
    <property type="match status" value="1"/>
</dbReference>
<dbReference type="Gene3D" id="3.40.50.12780">
    <property type="entry name" value="N-terminal domain of ligase-like"/>
    <property type="match status" value="1"/>
</dbReference>
<dbReference type="OrthoDB" id="4667488at2"/>
<keyword evidence="8" id="KW-1185">Reference proteome</keyword>
<evidence type="ECO:0000256" key="2">
    <source>
        <dbReference type="ARBA" id="ARBA00022598"/>
    </source>
</evidence>
<feature type="domain" description="AMP-binding enzyme C-terminal" evidence="6">
    <location>
        <begin position="471"/>
        <end position="584"/>
    </location>
</feature>
<feature type="domain" description="AMP-dependent synthetase/ligase" evidence="5">
    <location>
        <begin position="8"/>
        <end position="422"/>
    </location>
</feature>
<dbReference type="Gene3D" id="3.30.300.30">
    <property type="match status" value="1"/>
</dbReference>
<dbReference type="InterPro" id="IPR000873">
    <property type="entry name" value="AMP-dep_synth/lig_dom"/>
</dbReference>
<name>A0A498PM95_9MYCO</name>
<dbReference type="FunFam" id="3.40.50.12780:FF:000013">
    <property type="entry name" value="Long-chain-fatty-acid--AMP ligase FadD32"/>
    <property type="match status" value="1"/>
</dbReference>